<dbReference type="Proteomes" id="UP000677918">
    <property type="component" value="Unassembled WGS sequence"/>
</dbReference>
<evidence type="ECO:0000259" key="6">
    <source>
        <dbReference type="Pfam" id="PF04893"/>
    </source>
</evidence>
<name>A0A8J4H2B5_9BACL</name>
<evidence type="ECO:0000313" key="8">
    <source>
        <dbReference type="Proteomes" id="UP000677918"/>
    </source>
</evidence>
<dbReference type="EMBL" id="BOVK01000031">
    <property type="protein sequence ID" value="GIQ69662.1"/>
    <property type="molecule type" value="Genomic_DNA"/>
</dbReference>
<dbReference type="AlphaFoldDB" id="A0A8J4H2B5"/>
<evidence type="ECO:0000256" key="4">
    <source>
        <dbReference type="ARBA" id="ARBA00023136"/>
    </source>
</evidence>
<keyword evidence="3 5" id="KW-1133">Transmembrane helix</keyword>
<organism evidence="7 8">
    <name type="scientific">Xylanibacillus composti</name>
    <dbReference type="NCBI Taxonomy" id="1572762"/>
    <lineage>
        <taxon>Bacteria</taxon>
        <taxon>Bacillati</taxon>
        <taxon>Bacillota</taxon>
        <taxon>Bacilli</taxon>
        <taxon>Bacillales</taxon>
        <taxon>Paenibacillaceae</taxon>
        <taxon>Xylanibacillus</taxon>
    </lineage>
</organism>
<evidence type="ECO:0000256" key="3">
    <source>
        <dbReference type="ARBA" id="ARBA00022989"/>
    </source>
</evidence>
<sequence>MEMQTNQATVPQQPDNHWKYWLQIWTQPRKTMREILDQPTNESHVLLLLLLGGFVYALNQASMRNAADDTSLVLMFVTIIIATLIGAAIYYYIIGGILYWVGTLLGGAGEYGDVRLAIAYSYIPAAVTILLWIPSIILFGSDNFTTETPKLDSSAGLSLIYLIFAVIELAIGIWGIFIFLKCLGEAHQFSAWLALLTVVLPIIGFVVLIAVLFMVIL</sequence>
<evidence type="ECO:0000313" key="7">
    <source>
        <dbReference type="EMBL" id="GIQ69662.1"/>
    </source>
</evidence>
<feature type="transmembrane region" description="Helical" evidence="5">
    <location>
        <begin position="71"/>
        <end position="99"/>
    </location>
</feature>
<feature type="transmembrane region" description="Helical" evidence="5">
    <location>
        <begin position="159"/>
        <end position="180"/>
    </location>
</feature>
<comment type="subcellular location">
    <subcellularLocation>
        <location evidence="1">Membrane</location>
        <topology evidence="1">Multi-pass membrane protein</topology>
    </subcellularLocation>
</comment>
<keyword evidence="4 5" id="KW-0472">Membrane</keyword>
<dbReference type="Pfam" id="PF04893">
    <property type="entry name" value="Yip1"/>
    <property type="match status" value="1"/>
</dbReference>
<evidence type="ECO:0000256" key="5">
    <source>
        <dbReference type="SAM" id="Phobius"/>
    </source>
</evidence>
<evidence type="ECO:0000256" key="1">
    <source>
        <dbReference type="ARBA" id="ARBA00004141"/>
    </source>
</evidence>
<feature type="domain" description="Yip1" evidence="6">
    <location>
        <begin position="23"/>
        <end position="211"/>
    </location>
</feature>
<protein>
    <submittedName>
        <fullName evidence="7">YIP1 family protein</fullName>
    </submittedName>
</protein>
<comment type="caution">
    <text evidence="7">The sequence shown here is derived from an EMBL/GenBank/DDBJ whole genome shotgun (WGS) entry which is preliminary data.</text>
</comment>
<dbReference type="GO" id="GO:0016020">
    <property type="term" value="C:membrane"/>
    <property type="evidence" value="ECO:0007669"/>
    <property type="project" value="UniProtKB-SubCell"/>
</dbReference>
<reference evidence="7" key="1">
    <citation type="submission" date="2021-04" db="EMBL/GenBank/DDBJ databases">
        <title>Draft genome sequence of Xylanibacillus composti strain K13.</title>
        <authorList>
            <person name="Uke A."/>
            <person name="Chhe C."/>
            <person name="Baramee S."/>
            <person name="Kosugi A."/>
        </authorList>
    </citation>
    <scope>NUCLEOTIDE SEQUENCE</scope>
    <source>
        <strain evidence="7">K13</strain>
    </source>
</reference>
<dbReference type="InterPro" id="IPR006977">
    <property type="entry name" value="Yip1_dom"/>
</dbReference>
<feature type="transmembrane region" description="Helical" evidence="5">
    <location>
        <begin position="192"/>
        <end position="216"/>
    </location>
</feature>
<evidence type="ECO:0000256" key="2">
    <source>
        <dbReference type="ARBA" id="ARBA00022692"/>
    </source>
</evidence>
<feature type="transmembrane region" description="Helical" evidence="5">
    <location>
        <begin position="119"/>
        <end position="139"/>
    </location>
</feature>
<dbReference type="RefSeq" id="WP_244865130.1">
    <property type="nucleotide sequence ID" value="NZ_BOVK01000031.1"/>
</dbReference>
<keyword evidence="8" id="KW-1185">Reference proteome</keyword>
<gene>
    <name evidence="7" type="ORF">XYCOK13_24860</name>
</gene>
<proteinExistence type="predicted"/>
<keyword evidence="2 5" id="KW-0812">Transmembrane</keyword>
<accession>A0A8J4H2B5</accession>
<feature type="transmembrane region" description="Helical" evidence="5">
    <location>
        <begin position="43"/>
        <end position="59"/>
    </location>
</feature>